<reference evidence="1" key="1">
    <citation type="journal article" date="2020" name="Cell">
        <title>Large-Scale Comparative Analyses of Tick Genomes Elucidate Their Genetic Diversity and Vector Capacities.</title>
        <authorList>
            <consortium name="Tick Genome and Microbiome Consortium (TIGMIC)"/>
            <person name="Jia N."/>
            <person name="Wang J."/>
            <person name="Shi W."/>
            <person name="Du L."/>
            <person name="Sun Y."/>
            <person name="Zhan W."/>
            <person name="Jiang J.F."/>
            <person name="Wang Q."/>
            <person name="Zhang B."/>
            <person name="Ji P."/>
            <person name="Bell-Sakyi L."/>
            <person name="Cui X.M."/>
            <person name="Yuan T.T."/>
            <person name="Jiang B.G."/>
            <person name="Yang W.F."/>
            <person name="Lam T.T."/>
            <person name="Chang Q.C."/>
            <person name="Ding S.J."/>
            <person name="Wang X.J."/>
            <person name="Zhu J.G."/>
            <person name="Ruan X.D."/>
            <person name="Zhao L."/>
            <person name="Wei J.T."/>
            <person name="Ye R.Z."/>
            <person name="Que T.C."/>
            <person name="Du C.H."/>
            <person name="Zhou Y.H."/>
            <person name="Cheng J.X."/>
            <person name="Dai P.F."/>
            <person name="Guo W.B."/>
            <person name="Han X.H."/>
            <person name="Huang E.J."/>
            <person name="Li L.F."/>
            <person name="Wei W."/>
            <person name="Gao Y.C."/>
            <person name="Liu J.Z."/>
            <person name="Shao H.Z."/>
            <person name="Wang X."/>
            <person name="Wang C.C."/>
            <person name="Yang T.C."/>
            <person name="Huo Q.B."/>
            <person name="Li W."/>
            <person name="Chen H.Y."/>
            <person name="Chen S.E."/>
            <person name="Zhou L.G."/>
            <person name="Ni X.B."/>
            <person name="Tian J.H."/>
            <person name="Sheng Y."/>
            <person name="Liu T."/>
            <person name="Pan Y.S."/>
            <person name="Xia L.Y."/>
            <person name="Li J."/>
            <person name="Zhao F."/>
            <person name="Cao W.C."/>
        </authorList>
    </citation>
    <scope>NUCLEOTIDE SEQUENCE</scope>
    <source>
        <strain evidence="1">Rsan-2018</strain>
    </source>
</reference>
<dbReference type="AlphaFoldDB" id="A0A9D4QC10"/>
<protein>
    <submittedName>
        <fullName evidence="1">Uncharacterized protein</fullName>
    </submittedName>
</protein>
<comment type="caution">
    <text evidence="1">The sequence shown here is derived from an EMBL/GenBank/DDBJ whole genome shotgun (WGS) entry which is preliminary data.</text>
</comment>
<accession>A0A9D4QC10</accession>
<proteinExistence type="predicted"/>
<dbReference type="Gene3D" id="3.80.10.10">
    <property type="entry name" value="Ribonuclease Inhibitor"/>
    <property type="match status" value="1"/>
</dbReference>
<name>A0A9D4QC10_RHISA</name>
<evidence type="ECO:0000313" key="1">
    <source>
        <dbReference type="EMBL" id="KAH7973085.1"/>
    </source>
</evidence>
<organism evidence="1 2">
    <name type="scientific">Rhipicephalus sanguineus</name>
    <name type="common">Brown dog tick</name>
    <name type="synonym">Ixodes sanguineus</name>
    <dbReference type="NCBI Taxonomy" id="34632"/>
    <lineage>
        <taxon>Eukaryota</taxon>
        <taxon>Metazoa</taxon>
        <taxon>Ecdysozoa</taxon>
        <taxon>Arthropoda</taxon>
        <taxon>Chelicerata</taxon>
        <taxon>Arachnida</taxon>
        <taxon>Acari</taxon>
        <taxon>Parasitiformes</taxon>
        <taxon>Ixodida</taxon>
        <taxon>Ixodoidea</taxon>
        <taxon>Ixodidae</taxon>
        <taxon>Rhipicephalinae</taxon>
        <taxon>Rhipicephalus</taxon>
        <taxon>Rhipicephalus</taxon>
    </lineage>
</organism>
<dbReference type="Proteomes" id="UP000821837">
    <property type="component" value="Chromosome 11"/>
</dbReference>
<gene>
    <name evidence="1" type="ORF">HPB52_021096</name>
</gene>
<keyword evidence="2" id="KW-1185">Reference proteome</keyword>
<reference evidence="1" key="2">
    <citation type="submission" date="2021-09" db="EMBL/GenBank/DDBJ databases">
        <authorList>
            <person name="Jia N."/>
            <person name="Wang J."/>
            <person name="Shi W."/>
            <person name="Du L."/>
            <person name="Sun Y."/>
            <person name="Zhan W."/>
            <person name="Jiang J."/>
            <person name="Wang Q."/>
            <person name="Zhang B."/>
            <person name="Ji P."/>
            <person name="Sakyi L.B."/>
            <person name="Cui X."/>
            <person name="Yuan T."/>
            <person name="Jiang B."/>
            <person name="Yang W."/>
            <person name="Lam T.T.-Y."/>
            <person name="Chang Q."/>
            <person name="Ding S."/>
            <person name="Wang X."/>
            <person name="Zhu J."/>
            <person name="Ruan X."/>
            <person name="Zhao L."/>
            <person name="Wei J."/>
            <person name="Que T."/>
            <person name="Du C."/>
            <person name="Cheng J."/>
            <person name="Dai P."/>
            <person name="Han X."/>
            <person name="Huang E."/>
            <person name="Gao Y."/>
            <person name="Liu J."/>
            <person name="Shao H."/>
            <person name="Ye R."/>
            <person name="Li L."/>
            <person name="Wei W."/>
            <person name="Wang X."/>
            <person name="Wang C."/>
            <person name="Huo Q."/>
            <person name="Li W."/>
            <person name="Guo W."/>
            <person name="Chen H."/>
            <person name="Chen S."/>
            <person name="Zhou L."/>
            <person name="Zhou L."/>
            <person name="Ni X."/>
            <person name="Tian J."/>
            <person name="Zhou Y."/>
            <person name="Sheng Y."/>
            <person name="Liu T."/>
            <person name="Pan Y."/>
            <person name="Xia L."/>
            <person name="Li J."/>
            <person name="Zhao F."/>
            <person name="Cao W."/>
        </authorList>
    </citation>
    <scope>NUCLEOTIDE SEQUENCE</scope>
    <source>
        <strain evidence="1">Rsan-2018</strain>
        <tissue evidence="1">Larvae</tissue>
    </source>
</reference>
<dbReference type="InterPro" id="IPR032675">
    <property type="entry name" value="LRR_dom_sf"/>
</dbReference>
<sequence>MISNATGKPPSCASPRQKLHRCIVAVHMFDVVARNQTVLCGLRQIGTLKRLTILVDPDEQPNGVDGLIRFLRSVVVTGGLHVHFISGDYSPNYRTSLLHKLLRRRECILTVLDLTGLVVKSNRANTLVTALGRNNSVTELAVGSHIFAPNCREPTKHFVWYLTEKKATLRKLLLDASQMNPDNTREWLRTLIGAVSEMTSLVELTARWVLIEDHHVGLKDVQQLSLYPEARAVTLSSLHFPEPSVLCTAIRVLAACRHVTSLRLRFSSYDDALYRAAADYIATASTVKDIELYLNGLREETGQNRIARVDQLIGALASNRNLHKLKVHVERLTITCCKYITDLILGSRMLYELSLEALDEQSCAMFLRLLLPGLAHNYSLLVATLPAFRLSLDAQMATLHDVTRRNHRLVDLASRFVTRDHRDSSTKSALSLVSEHPKLLETVAQKKGITETEAKSMIKHSMPLPSFSDIEKWMSAVLP</sequence>
<dbReference type="EMBL" id="JABSTV010001247">
    <property type="protein sequence ID" value="KAH7973085.1"/>
    <property type="molecule type" value="Genomic_DNA"/>
</dbReference>
<dbReference type="SUPFAM" id="SSF52047">
    <property type="entry name" value="RNI-like"/>
    <property type="match status" value="1"/>
</dbReference>
<evidence type="ECO:0000313" key="2">
    <source>
        <dbReference type="Proteomes" id="UP000821837"/>
    </source>
</evidence>